<feature type="domain" description="FAD-binding" evidence="2">
    <location>
        <begin position="11"/>
        <end position="358"/>
    </location>
</feature>
<evidence type="ECO:0000313" key="3">
    <source>
        <dbReference type="EMBL" id="NEB66253.1"/>
    </source>
</evidence>
<dbReference type="Proteomes" id="UP000471648">
    <property type="component" value="Unassembled WGS sequence"/>
</dbReference>
<dbReference type="PRINTS" id="PR00420">
    <property type="entry name" value="RNGMNOXGNASE"/>
</dbReference>
<dbReference type="RefSeq" id="WP_164356279.1">
    <property type="nucleotide sequence ID" value="NZ_JAAGME010000193.1"/>
</dbReference>
<name>A0A6N9V0P8_STRMI</name>
<dbReference type="GO" id="GO:0008688">
    <property type="term" value="F:3-(3-hydroxyphenyl)propionate hydroxylase activity"/>
    <property type="evidence" value="ECO:0007669"/>
    <property type="project" value="TreeGrafter"/>
</dbReference>
<dbReference type="InterPro" id="IPR050631">
    <property type="entry name" value="PheA/TfdB_FAD_monoxygenase"/>
</dbReference>
<evidence type="ECO:0000259" key="2">
    <source>
        <dbReference type="Pfam" id="PF01494"/>
    </source>
</evidence>
<keyword evidence="1" id="KW-0560">Oxidoreductase</keyword>
<dbReference type="NCBIfam" id="NF004829">
    <property type="entry name" value="PRK06183.1-3"/>
    <property type="match status" value="1"/>
</dbReference>
<organism evidence="3 4">
    <name type="scientific">Streptomyces microflavus</name>
    <name type="common">Streptomyces lipmanii</name>
    <dbReference type="NCBI Taxonomy" id="1919"/>
    <lineage>
        <taxon>Bacteria</taxon>
        <taxon>Bacillati</taxon>
        <taxon>Actinomycetota</taxon>
        <taxon>Actinomycetes</taxon>
        <taxon>Kitasatosporales</taxon>
        <taxon>Streptomycetaceae</taxon>
        <taxon>Streptomyces</taxon>
    </lineage>
</organism>
<dbReference type="GO" id="GO:0071949">
    <property type="term" value="F:FAD binding"/>
    <property type="evidence" value="ECO:0007669"/>
    <property type="project" value="InterPro"/>
</dbReference>
<comment type="caution">
    <text evidence="3">The sequence shown here is derived from an EMBL/GenBank/DDBJ whole genome shotgun (WGS) entry which is preliminary data.</text>
</comment>
<dbReference type="SUPFAM" id="SSF51905">
    <property type="entry name" value="FAD/NAD(P)-binding domain"/>
    <property type="match status" value="1"/>
</dbReference>
<evidence type="ECO:0000256" key="1">
    <source>
        <dbReference type="ARBA" id="ARBA00023002"/>
    </source>
</evidence>
<proteinExistence type="predicted"/>
<dbReference type="PANTHER" id="PTHR43476">
    <property type="entry name" value="3-(3-HYDROXY-PHENYL)PROPIONATE/3-HYDROXYCINNAMIC ACID HYDROXYLASE"/>
    <property type="match status" value="1"/>
</dbReference>
<dbReference type="Gene3D" id="3.30.9.10">
    <property type="entry name" value="D-Amino Acid Oxidase, subunit A, domain 2"/>
    <property type="match status" value="1"/>
</dbReference>
<evidence type="ECO:0000313" key="4">
    <source>
        <dbReference type="Proteomes" id="UP000471648"/>
    </source>
</evidence>
<dbReference type="Gene3D" id="3.50.50.60">
    <property type="entry name" value="FAD/NAD(P)-binding domain"/>
    <property type="match status" value="1"/>
</dbReference>
<reference evidence="3 4" key="1">
    <citation type="submission" date="2020-01" db="EMBL/GenBank/DDBJ databases">
        <title>Insect and environment-associated Actinomycetes.</title>
        <authorList>
            <person name="Currrie C."/>
            <person name="Chevrette M."/>
            <person name="Carlson C."/>
            <person name="Stubbendieck R."/>
            <person name="Wendt-Pienkowski E."/>
        </authorList>
    </citation>
    <scope>NUCLEOTIDE SEQUENCE [LARGE SCALE GENOMIC DNA]</scope>
    <source>
        <strain evidence="3 4">SID14438</strain>
    </source>
</reference>
<accession>A0A6N9V0P8</accession>
<dbReference type="AlphaFoldDB" id="A0A6N9V0P8"/>
<dbReference type="InterPro" id="IPR036188">
    <property type="entry name" value="FAD/NAD-bd_sf"/>
</dbReference>
<sequence>MTATPPPTPTVPVAVVGAGPVGLTAAILLSRRGIACEVFERHPGIYPLPRAVHLDDEVMRILQAAGVEKEFAALSRPSLGMQLVDAQHRVLARFPRDRHLSAHGFPQANMFDQPDLERVLRDELARHPTARLYASTEVRGLVMPPPGSGLPVRAELEDLTTGDRRTVHAAAVLGCDGAGSTTREAIGAGTVRLGEPQRWLVVDVRCRVELPAWDGVHQVCDPVAPATYMRIGQDRYRWEFRLPEELADGALADRSRLLALLAPWTGDVPQEHLEVVRTADYVFRAQVTDRWRRDRVLLLGDAAHLTPPFIGQGLGAGLRDAHNLVWKLARVLRGSSSEELLDSYEAERRPHATHLVRTAVLIGRAMTSPHPGTALARKAALAVGQRTEALSRAGLAGLSPSLSGGGLVRQAAVPGRGPRPGDLCPQPPVHTEDGGPALLDDLLGPEFALVTCRRLTPALRRVASALDARVVSLVPQPDAIHVIDPTGRLRAWLRGGAVLLRPDRVVLAAECDARARRAETITASLPAWSPAVASSATA</sequence>
<gene>
    <name evidence="3" type="ORF">G3I39_04130</name>
</gene>
<protein>
    <submittedName>
        <fullName evidence="3">Bifunctional 3-(3-hydroxy-phenyl)propionate/3-hydroxycinnamic acid hydroxylase</fullName>
    </submittedName>
</protein>
<dbReference type="GO" id="GO:0019622">
    <property type="term" value="P:3-(3-hydroxy)phenylpropionate catabolic process"/>
    <property type="evidence" value="ECO:0007669"/>
    <property type="project" value="TreeGrafter"/>
</dbReference>
<dbReference type="Pfam" id="PF01494">
    <property type="entry name" value="FAD_binding_3"/>
    <property type="match status" value="1"/>
</dbReference>
<dbReference type="PANTHER" id="PTHR43476:SF3">
    <property type="entry name" value="FAD-BINDING MONOOXYGENASE"/>
    <property type="match status" value="1"/>
</dbReference>
<dbReference type="EMBL" id="JAAGME010000193">
    <property type="protein sequence ID" value="NEB66253.1"/>
    <property type="molecule type" value="Genomic_DNA"/>
</dbReference>
<dbReference type="InterPro" id="IPR002938">
    <property type="entry name" value="FAD-bd"/>
</dbReference>
<dbReference type="Gene3D" id="3.40.30.120">
    <property type="match status" value="1"/>
</dbReference>